<dbReference type="Proteomes" id="UP001256712">
    <property type="component" value="Segment"/>
</dbReference>
<reference evidence="1" key="1">
    <citation type="journal article" date="2022" name="J. Invertebr. Pathol.">
        <title>Identification of a new nucleopolyhedrovirus isolated from the olive leaf moth, Palpita vitrealis, from two locations in Egypt.</title>
        <authorList>
            <person name="El-Salamouny S."/>
            <person name="Wennmann J.T."/>
            <person name="Kleespies R.G."/>
            <person name="Richert-Poggeler K.R."/>
            <person name="Mansour A."/>
            <person name="Awad M."/>
            <person name="Agamy E."/>
            <person name="Salama R."/>
            <person name="Jehle J.A."/>
        </authorList>
    </citation>
    <scope>NUCLEOTIDE SEQUENCE</scope>
    <source>
        <strain evidence="1">Giza 2005</strain>
    </source>
</reference>
<dbReference type="EMBL" id="OL685370">
    <property type="protein sequence ID" value="USC25905.1"/>
    <property type="molecule type" value="Genomic_DNA"/>
</dbReference>
<protein>
    <recommendedName>
        <fullName evidence="3">Ac56</fullName>
    </recommendedName>
</protein>
<dbReference type="Pfam" id="PF10891">
    <property type="entry name" value="DUF2719"/>
    <property type="match status" value="1"/>
</dbReference>
<name>A0AAE9RYQ7_9ABAC</name>
<organism evidence="1 2">
    <name type="scientific">Palpita vitrealis nucleopolyhedrovirus</name>
    <dbReference type="NCBI Taxonomy" id="2951960"/>
    <lineage>
        <taxon>Viruses</taxon>
        <taxon>Viruses incertae sedis</taxon>
        <taxon>Naldaviricetes</taxon>
        <taxon>Lefavirales</taxon>
        <taxon>Baculoviridae</taxon>
        <taxon>Alphabaculovirus</taxon>
        <taxon>Alphabaculovirus pavitrealis</taxon>
    </lineage>
</organism>
<evidence type="ECO:0000313" key="2">
    <source>
        <dbReference type="Proteomes" id="UP001256712"/>
    </source>
</evidence>
<proteinExistence type="predicted"/>
<keyword evidence="2" id="KW-1185">Reference proteome</keyword>
<sequence>MMRSIMQRFKKNPKKPCKKTTQHNYVMLCPKCYFATSSEISVAEYIEMHDSFNAKFVDKCANNFTLMNSKRFSNYEDCSPLFYSVC</sequence>
<accession>A0AAE9RYQ7</accession>
<dbReference type="InterPro" id="IPR020122">
    <property type="entry name" value="Alphabaculovirus_Y056"/>
</dbReference>
<evidence type="ECO:0000313" key="1">
    <source>
        <dbReference type="EMBL" id="USC25905.1"/>
    </source>
</evidence>
<evidence type="ECO:0008006" key="3">
    <source>
        <dbReference type="Google" id="ProtNLM"/>
    </source>
</evidence>